<reference evidence="1 2" key="1">
    <citation type="journal article" date="2013" name="Proc. Natl. Acad. Sci. U.S.A.">
        <title>Genome of Phaeocystis globosa virus PgV-16T highlights the common ancestry of the largest known DNA viruses infecting eukaryotes.</title>
        <authorList>
            <person name="Santini S."/>
            <person name="Jeudy S."/>
            <person name="Bartoli J."/>
            <person name="Poirot O."/>
            <person name="Lescot M."/>
            <person name="Abergel C."/>
            <person name="Barbe V."/>
            <person name="Wommack K.E."/>
            <person name="Noordeloos A.A."/>
            <person name="Brussaard C.P."/>
            <person name="Claverie J.M."/>
        </authorList>
    </citation>
    <scope>NUCLEOTIDE SEQUENCE [LARGE SCALE GENOMIC DNA]</scope>
    <source>
        <strain evidence="1 2">16T</strain>
    </source>
</reference>
<organism evidence="1 2">
    <name type="scientific">Phaeocystis globosa virus PgV-16T</name>
    <dbReference type="NCBI Taxonomy" id="3071227"/>
    <lineage>
        <taxon>Viruses</taxon>
        <taxon>Varidnaviria</taxon>
        <taxon>Bamfordvirae</taxon>
        <taxon>Nucleocytoviricota</taxon>
        <taxon>Megaviricetes</taxon>
        <taxon>Imitervirales</taxon>
        <taxon>Mesomimiviridae</taxon>
        <taxon>Tethysvirus</taxon>
        <taxon>Tethysvirus hollandense</taxon>
    </lineage>
</organism>
<evidence type="ECO:0000313" key="2">
    <source>
        <dbReference type="Proteomes" id="UP000204225"/>
    </source>
</evidence>
<dbReference type="Proteomes" id="UP000204225">
    <property type="component" value="Segment"/>
</dbReference>
<sequence length="214" mass="24690">MDEVTKCNSILFKQLMEEDDDAVVCETVSPNQNVCLITNEKLEVNSIKLRCNHEFNYLPLYNEVVYQKTKKLQDNSLLKINQIKCPYCRNVDEVLLPCYKYYSVKPVRGVTYPEEHSMKFHECQHINVKDGKKCSGSACITPDGIFCNKHFKATKKETEILATEPSTTTDMYNKLKINELKALLKLNNCKVGGKKEELVNRIIVNKSNKDWVNK</sequence>
<proteinExistence type="predicted"/>
<dbReference type="EMBL" id="KC662249">
    <property type="protein sequence ID" value="AGM15335.1"/>
    <property type="molecule type" value="Genomic_DNA"/>
</dbReference>
<evidence type="ECO:0000313" key="1">
    <source>
        <dbReference type="EMBL" id="AGM15335.1"/>
    </source>
</evidence>
<protein>
    <submittedName>
        <fullName evidence="1">Uncharacterized protein</fullName>
    </submittedName>
</protein>
<gene>
    <name evidence="1" type="ORF">PGCG_00023</name>
</gene>
<name>A0AC59EWJ9_9VIRU</name>
<accession>A0AC59EWJ9</accession>
<keyword evidence="2" id="KW-1185">Reference proteome</keyword>